<proteinExistence type="predicted"/>
<sequence>MNIIQFVVCLLAIVSLSSQGKNFTVNSETFEVTKLNKQLYVASQSYGNTRINFGIVVGEHKIALISSMMRNYAPTIEQLIKHISRKPIGYVISIDSDPFHHHANQYFAEAGAITIGHQGLQSEYPLMLTYKDEMIINLGNETLRLVHTSAHTAGHSAVMVSNSNAIFVGDGIRNDWLMYSGENGPKAQLKGLQTMLSLADDNTHFYPGNRGQKISSSKAELTQLKDRYQEFVQLVTELYQQGLSAEQICAAPEMFKIVRHYERYEELHPYLIHHVNEVLDSLK</sequence>
<protein>
    <recommendedName>
        <fullName evidence="4">MBL fold metallo-hydrolase</fullName>
    </recommendedName>
</protein>
<dbReference type="Gene3D" id="3.60.15.10">
    <property type="entry name" value="Ribonuclease Z/Hydroxyacylglutathione hydrolase-like"/>
    <property type="match status" value="1"/>
</dbReference>
<feature type="signal peptide" evidence="1">
    <location>
        <begin position="1"/>
        <end position="20"/>
    </location>
</feature>
<dbReference type="EMBL" id="JACNEP010000004">
    <property type="protein sequence ID" value="MBC3765527.1"/>
    <property type="molecule type" value="Genomic_DNA"/>
</dbReference>
<feature type="chain" id="PRO_5035305222" description="MBL fold metallo-hydrolase" evidence="1">
    <location>
        <begin position="21"/>
        <end position="283"/>
    </location>
</feature>
<name>A0A8J6ITD0_9ALTE</name>
<dbReference type="AlphaFoldDB" id="A0A8J6ITD0"/>
<keyword evidence="3" id="KW-1185">Reference proteome</keyword>
<evidence type="ECO:0008006" key="4">
    <source>
        <dbReference type="Google" id="ProtNLM"/>
    </source>
</evidence>
<reference evidence="2" key="2">
    <citation type="submission" date="2020-08" db="EMBL/GenBank/DDBJ databases">
        <authorList>
            <person name="Lai Q."/>
        </authorList>
    </citation>
    <scope>NUCLEOTIDE SEQUENCE</scope>
    <source>
        <strain evidence="2">S27-2</strain>
    </source>
</reference>
<dbReference type="Proteomes" id="UP000601768">
    <property type="component" value="Unassembled WGS sequence"/>
</dbReference>
<comment type="caution">
    <text evidence="2">The sequence shown here is derived from an EMBL/GenBank/DDBJ whole genome shotgun (WGS) entry which is preliminary data.</text>
</comment>
<accession>A0A8J6ITD0</accession>
<dbReference type="SUPFAM" id="SSF56281">
    <property type="entry name" value="Metallo-hydrolase/oxidoreductase"/>
    <property type="match status" value="1"/>
</dbReference>
<evidence type="ECO:0000313" key="2">
    <source>
        <dbReference type="EMBL" id="MBC3765527.1"/>
    </source>
</evidence>
<organism evidence="2 3">
    <name type="scientific">Neptunicella marina</name>
    <dbReference type="NCBI Taxonomy" id="2125989"/>
    <lineage>
        <taxon>Bacteria</taxon>
        <taxon>Pseudomonadati</taxon>
        <taxon>Pseudomonadota</taxon>
        <taxon>Gammaproteobacteria</taxon>
        <taxon>Alteromonadales</taxon>
        <taxon>Alteromonadaceae</taxon>
        <taxon>Neptunicella</taxon>
    </lineage>
</organism>
<dbReference type="RefSeq" id="WP_186506001.1">
    <property type="nucleotide sequence ID" value="NZ_JACNEP010000004.1"/>
</dbReference>
<dbReference type="InterPro" id="IPR036866">
    <property type="entry name" value="RibonucZ/Hydroxyglut_hydro"/>
</dbReference>
<evidence type="ECO:0000313" key="3">
    <source>
        <dbReference type="Proteomes" id="UP000601768"/>
    </source>
</evidence>
<keyword evidence="1" id="KW-0732">Signal</keyword>
<reference evidence="2" key="1">
    <citation type="journal article" date="2018" name="Int. J. Syst. Evol. Microbiol.">
        <title>Neptunicella marina gen. nov., sp. nov., isolated from surface seawater.</title>
        <authorList>
            <person name="Liu X."/>
            <person name="Lai Q."/>
            <person name="Du Y."/>
            <person name="Zhang X."/>
            <person name="Liu Z."/>
            <person name="Sun F."/>
            <person name="Shao Z."/>
        </authorList>
    </citation>
    <scope>NUCLEOTIDE SEQUENCE</scope>
    <source>
        <strain evidence="2">S27-2</strain>
    </source>
</reference>
<evidence type="ECO:0000256" key="1">
    <source>
        <dbReference type="SAM" id="SignalP"/>
    </source>
</evidence>
<gene>
    <name evidence="2" type="ORF">H8B19_06540</name>
</gene>